<dbReference type="EMBL" id="OAOQ01000007">
    <property type="protein sequence ID" value="SNX70984.1"/>
    <property type="molecule type" value="Genomic_DNA"/>
</dbReference>
<organism evidence="1 2">
    <name type="scientific">Cereibacter ovatus</name>
    <dbReference type="NCBI Taxonomy" id="439529"/>
    <lineage>
        <taxon>Bacteria</taxon>
        <taxon>Pseudomonadati</taxon>
        <taxon>Pseudomonadota</taxon>
        <taxon>Alphaproteobacteria</taxon>
        <taxon>Rhodobacterales</taxon>
        <taxon>Paracoccaceae</taxon>
        <taxon>Cereibacter</taxon>
    </lineage>
</organism>
<evidence type="ECO:0000313" key="1">
    <source>
        <dbReference type="EMBL" id="SNX70984.1"/>
    </source>
</evidence>
<evidence type="ECO:0000313" key="2">
    <source>
        <dbReference type="Proteomes" id="UP000219467"/>
    </source>
</evidence>
<dbReference type="Proteomes" id="UP000219467">
    <property type="component" value="Unassembled WGS sequence"/>
</dbReference>
<sequence>MKANPFALATAPLALLPQSSIGFENPDRLDNPTTVFP</sequence>
<reference evidence="2" key="1">
    <citation type="submission" date="2017-08" db="EMBL/GenBank/DDBJ databases">
        <authorList>
            <person name="Varghese N."/>
            <person name="Submissions S."/>
        </authorList>
    </citation>
    <scope>NUCLEOTIDE SEQUENCE [LARGE SCALE GENOMIC DNA]</scope>
    <source>
        <strain evidence="2">JA234</strain>
    </source>
</reference>
<protein>
    <submittedName>
        <fullName evidence="1">Uncharacterized protein</fullName>
    </submittedName>
</protein>
<name>A0A285CTZ2_9RHOB</name>
<gene>
    <name evidence="1" type="ORF">SAMN05878503_10798</name>
</gene>
<accession>A0A285CTZ2</accession>
<proteinExistence type="predicted"/>
<dbReference type="AlphaFoldDB" id="A0A285CTZ2"/>
<keyword evidence="2" id="KW-1185">Reference proteome</keyword>